<evidence type="ECO:0000259" key="4">
    <source>
        <dbReference type="PROSITE" id="PS00662"/>
    </source>
</evidence>
<dbReference type="CDD" id="cd01129">
    <property type="entry name" value="PulE-GspE-like"/>
    <property type="match status" value="1"/>
</dbReference>
<proteinExistence type="inferred from homology"/>
<dbReference type="RefSeq" id="WP_186923472.1">
    <property type="nucleotide sequence ID" value="NZ_JACOFW010000016.1"/>
</dbReference>
<feature type="domain" description="Bacterial type II secretion system protein E" evidence="4">
    <location>
        <begin position="407"/>
        <end position="421"/>
    </location>
</feature>
<dbReference type="SUPFAM" id="SSF52540">
    <property type="entry name" value="P-loop containing nucleoside triphosphate hydrolases"/>
    <property type="match status" value="1"/>
</dbReference>
<dbReference type="SUPFAM" id="SSF160246">
    <property type="entry name" value="EspE N-terminal domain-like"/>
    <property type="match status" value="1"/>
</dbReference>
<dbReference type="Gene3D" id="3.40.50.300">
    <property type="entry name" value="P-loop containing nucleotide triphosphate hydrolases"/>
    <property type="match status" value="1"/>
</dbReference>
<evidence type="ECO:0000256" key="2">
    <source>
        <dbReference type="ARBA" id="ARBA00022741"/>
    </source>
</evidence>
<dbReference type="InterPro" id="IPR027417">
    <property type="entry name" value="P-loop_NTPase"/>
</dbReference>
<dbReference type="InterPro" id="IPR037257">
    <property type="entry name" value="T2SS_E_N_sf"/>
</dbReference>
<dbReference type="PROSITE" id="PS00662">
    <property type="entry name" value="T2SP_E"/>
    <property type="match status" value="1"/>
</dbReference>
<keyword evidence="3" id="KW-0067">ATP-binding</keyword>
<keyword evidence="2" id="KW-0547">Nucleotide-binding</keyword>
<dbReference type="EMBL" id="JACOFW010000016">
    <property type="protein sequence ID" value="MBC3808393.1"/>
    <property type="molecule type" value="Genomic_DNA"/>
</dbReference>
<evidence type="ECO:0000313" key="6">
    <source>
        <dbReference type="Proteomes" id="UP000648257"/>
    </source>
</evidence>
<accession>A0ABR6X6Q1</accession>
<dbReference type="Pfam" id="PF05157">
    <property type="entry name" value="MshEN"/>
    <property type="match status" value="1"/>
</dbReference>
<dbReference type="PANTHER" id="PTHR30258">
    <property type="entry name" value="TYPE II SECRETION SYSTEM PROTEIN GSPE-RELATED"/>
    <property type="match status" value="1"/>
</dbReference>
<gene>
    <name evidence="5" type="primary">tadA</name>
    <name evidence="5" type="ORF">H8K52_13690</name>
</gene>
<dbReference type="Pfam" id="PF00437">
    <property type="entry name" value="T2SSE"/>
    <property type="match status" value="1"/>
</dbReference>
<protein>
    <submittedName>
        <fullName evidence="5">Flp pilus assembly complex ATPase component TadA</fullName>
    </submittedName>
</protein>
<evidence type="ECO:0000256" key="3">
    <source>
        <dbReference type="ARBA" id="ARBA00022840"/>
    </source>
</evidence>
<comment type="caution">
    <text evidence="5">The sequence shown here is derived from an EMBL/GenBank/DDBJ whole genome shotgun (WGS) entry which is preliminary data.</text>
</comment>
<dbReference type="Gene3D" id="3.30.300.160">
    <property type="entry name" value="Type II secretion system, protein E, N-terminal domain"/>
    <property type="match status" value="1"/>
</dbReference>
<keyword evidence="6" id="KW-1185">Reference proteome</keyword>
<reference evidence="5 6" key="1">
    <citation type="submission" date="2020-08" db="EMBL/GenBank/DDBJ databases">
        <title>Novel species isolated from subtropical streams in China.</title>
        <authorList>
            <person name="Lu H."/>
        </authorList>
    </citation>
    <scope>NUCLEOTIDE SEQUENCE [LARGE SCALE GENOMIC DNA]</scope>
    <source>
        <strain evidence="5 6">KACC 16656</strain>
    </source>
</reference>
<dbReference type="Gene3D" id="3.30.450.90">
    <property type="match status" value="1"/>
</dbReference>
<sequence>MPTIHHHAHQPIAHSASELTALFNMQASAMHERLGQYLLREHLVSAEALREALQQLRHRDGKKLGEVLVEMEALKQADLNQALLSQLEVPHLLLEKFIPDPQVISLLPAEIAHRYQTLPIMLHEDSLVLASATLLSQQANEFIRFICQKNILNVIADEQAIRLAIKESYLSQTENEGLQEFELSIESDDQDQQSSQDAEFMAKQQPIVKLVETILQTAILRNASDIHIRPEAHHFDLLYRIDGSLQKLKDYPRSLLPAVVGRIKILARLNIAERRLPQDGRIGYQYEKHKIDLRISVIPVQFGESIVIRVLNKNQGLRTIDQIGFTTQDEARFHDLLDRSHGIILVTGPTGSGKSTTLYAALQEVVKNEVNVITVEDPIEYELSGTRQIQLVNAINFSFPQALRHILRHDPDVIMIGEMRDAETCKIALESALTGHLVFSTLHTNDAASSIVRLMEIGVEPYMIRASVIGILAQRLVRKNCPHCLQQESVTPLMRKNLGLTDDEIFYQGCGCEHCHQTGFSGRLAIYELLIINDKIRTHIQPGMSADELSQLAKREGMTSIAENAIVQARLKHTSIAEIYRACM</sequence>
<organism evidence="5 6">
    <name type="scientific">Undibacterium seohonense</name>
    <dbReference type="NCBI Taxonomy" id="1344950"/>
    <lineage>
        <taxon>Bacteria</taxon>
        <taxon>Pseudomonadati</taxon>
        <taxon>Pseudomonadota</taxon>
        <taxon>Betaproteobacteria</taxon>
        <taxon>Burkholderiales</taxon>
        <taxon>Oxalobacteraceae</taxon>
        <taxon>Undibacterium</taxon>
    </lineage>
</organism>
<dbReference type="Proteomes" id="UP000648257">
    <property type="component" value="Unassembled WGS sequence"/>
</dbReference>
<dbReference type="InterPro" id="IPR007831">
    <property type="entry name" value="T2SS_GspE_N"/>
</dbReference>
<evidence type="ECO:0000313" key="5">
    <source>
        <dbReference type="EMBL" id="MBC3808393.1"/>
    </source>
</evidence>
<dbReference type="InterPro" id="IPR001482">
    <property type="entry name" value="T2SS/T4SS_dom"/>
</dbReference>
<evidence type="ECO:0000256" key="1">
    <source>
        <dbReference type="ARBA" id="ARBA00006611"/>
    </source>
</evidence>
<name>A0ABR6X6Q1_9BURK</name>
<dbReference type="PANTHER" id="PTHR30258:SF1">
    <property type="entry name" value="PROTEIN TRANSPORT PROTEIN HOFB HOMOLOG"/>
    <property type="match status" value="1"/>
</dbReference>
<comment type="similarity">
    <text evidence="1">Belongs to the GSP E family.</text>
</comment>